<keyword evidence="4" id="KW-1185">Reference proteome</keyword>
<organism evidence="3 4">
    <name type="scientific">Elysia chlorotica</name>
    <name type="common">Eastern emerald elysia</name>
    <name type="synonym">Sea slug</name>
    <dbReference type="NCBI Taxonomy" id="188477"/>
    <lineage>
        <taxon>Eukaryota</taxon>
        <taxon>Metazoa</taxon>
        <taxon>Spiralia</taxon>
        <taxon>Lophotrochozoa</taxon>
        <taxon>Mollusca</taxon>
        <taxon>Gastropoda</taxon>
        <taxon>Heterobranchia</taxon>
        <taxon>Euthyneura</taxon>
        <taxon>Panpulmonata</taxon>
        <taxon>Sacoglossa</taxon>
        <taxon>Placobranchoidea</taxon>
        <taxon>Plakobranchidae</taxon>
        <taxon>Elysia</taxon>
    </lineage>
</organism>
<dbReference type="SUPFAM" id="SSF56219">
    <property type="entry name" value="DNase I-like"/>
    <property type="match status" value="1"/>
</dbReference>
<evidence type="ECO:0000313" key="4">
    <source>
        <dbReference type="Proteomes" id="UP000271974"/>
    </source>
</evidence>
<name>A0A3S0Z987_ELYCH</name>
<feature type="signal peptide" evidence="1">
    <location>
        <begin position="1"/>
        <end position="17"/>
    </location>
</feature>
<keyword evidence="1" id="KW-0732">Signal</keyword>
<feature type="chain" id="PRO_5018676360" description="Endonuclease/exonuclease/phosphatase domain-containing protein" evidence="1">
    <location>
        <begin position="18"/>
        <end position="623"/>
    </location>
</feature>
<accession>A0A3S0Z987</accession>
<dbReference type="Gene3D" id="3.60.10.10">
    <property type="entry name" value="Endonuclease/exonuclease/phosphatase"/>
    <property type="match status" value="1"/>
</dbReference>
<proteinExistence type="predicted"/>
<feature type="domain" description="Endonuclease/exonuclease/phosphatase" evidence="2">
    <location>
        <begin position="201"/>
        <end position="406"/>
    </location>
</feature>
<dbReference type="EMBL" id="RQTK01001083">
    <property type="protein sequence ID" value="RUS72310.1"/>
    <property type="molecule type" value="Genomic_DNA"/>
</dbReference>
<dbReference type="Proteomes" id="UP000271974">
    <property type="component" value="Unassembled WGS sequence"/>
</dbReference>
<dbReference type="OrthoDB" id="10072198at2759"/>
<sequence>MEFLLLAIAIAMINVSSNVLRTLFTTTHPSFYHHVGVSSLCSQQCSPWCVRPPNHCVNNSGHCINNPGHSVNSPSSQVVFLDNYVNRKDNTEKKVLLQYKKSELLHINRTCHTISDSLVKRLSVLGIRRSPCTCKLKKYKRGTRAGKHRQRSIPTIENVFPKQNPPSPPPVNKAKTENLIRIQTTNAPTNTPPGLKVIHLNAQSTREKTTIISDLIEEMDVDIAFITEIWLYPSGDEIVMQNLTPDSYTSVFFPRNKGKGGGIGIIHRQSLKIQSERLSNMTSFECCQCKLTISPQTVTFVCVYRPPPNKKNKFTTKQFVSEFQDLLDDYSANVKAPIFLGDFNFHYDNPSDTNVRAMLDILQSYLLFQVVDKPTHKHNHILDWVITDNVCNINKLQVHNKCISDHFIVSFEIPFNRPPCVKRTITCMKMDINHDRFTSDIQDLVQNIEKDISTNKLDSYNIKLRELLDHHAPLRSRTVTARPSAKWMTSEIKEAKSERRRAERKWRSTKLVVHKDIYKQLNTKVKHLIEIAKREMYSKQIEECATSKALFQVTDTICGKRGSTQSVFPKTIPADILSEKFANFFSDKITSIRTSLDAASSSPPTFDSFEALRAMFLEEALYK</sequence>
<evidence type="ECO:0000259" key="2">
    <source>
        <dbReference type="Pfam" id="PF03372"/>
    </source>
</evidence>
<dbReference type="GO" id="GO:0003824">
    <property type="term" value="F:catalytic activity"/>
    <property type="evidence" value="ECO:0007669"/>
    <property type="project" value="InterPro"/>
</dbReference>
<evidence type="ECO:0000256" key="1">
    <source>
        <dbReference type="SAM" id="SignalP"/>
    </source>
</evidence>
<dbReference type="AlphaFoldDB" id="A0A3S0Z987"/>
<comment type="caution">
    <text evidence="3">The sequence shown here is derived from an EMBL/GenBank/DDBJ whole genome shotgun (WGS) entry which is preliminary data.</text>
</comment>
<reference evidence="3 4" key="1">
    <citation type="submission" date="2019-01" db="EMBL/GenBank/DDBJ databases">
        <title>A draft genome assembly of the solar-powered sea slug Elysia chlorotica.</title>
        <authorList>
            <person name="Cai H."/>
            <person name="Li Q."/>
            <person name="Fang X."/>
            <person name="Li J."/>
            <person name="Curtis N.E."/>
            <person name="Altenburger A."/>
            <person name="Shibata T."/>
            <person name="Feng M."/>
            <person name="Maeda T."/>
            <person name="Schwartz J.A."/>
            <person name="Shigenobu S."/>
            <person name="Lundholm N."/>
            <person name="Nishiyama T."/>
            <person name="Yang H."/>
            <person name="Hasebe M."/>
            <person name="Li S."/>
            <person name="Pierce S.K."/>
            <person name="Wang J."/>
        </authorList>
    </citation>
    <scope>NUCLEOTIDE SEQUENCE [LARGE SCALE GENOMIC DNA]</scope>
    <source>
        <strain evidence="3">EC2010</strain>
        <tissue evidence="3">Whole organism of an adult</tissue>
    </source>
</reference>
<dbReference type="InterPro" id="IPR036691">
    <property type="entry name" value="Endo/exonu/phosph_ase_sf"/>
</dbReference>
<dbReference type="InterPro" id="IPR005135">
    <property type="entry name" value="Endo/exonuclease/phosphatase"/>
</dbReference>
<gene>
    <name evidence="3" type="ORF">EGW08_019933</name>
</gene>
<evidence type="ECO:0000313" key="3">
    <source>
        <dbReference type="EMBL" id="RUS72310.1"/>
    </source>
</evidence>
<protein>
    <recommendedName>
        <fullName evidence="2">Endonuclease/exonuclease/phosphatase domain-containing protein</fullName>
    </recommendedName>
</protein>
<dbReference type="PANTHER" id="PTHR46670">
    <property type="entry name" value="ENDO/EXONUCLEASE/PHOSPHATASE DOMAIN-CONTAINING PROTEIN"/>
    <property type="match status" value="1"/>
</dbReference>
<dbReference type="Pfam" id="PF03372">
    <property type="entry name" value="Exo_endo_phos"/>
    <property type="match status" value="1"/>
</dbReference>
<dbReference type="PANTHER" id="PTHR46670:SF3">
    <property type="entry name" value="ENDONUCLEASE_EXONUCLEASE_PHOSPHATASE DOMAIN-CONTAINING PROTEIN"/>
    <property type="match status" value="1"/>
</dbReference>
<dbReference type="STRING" id="188477.A0A3S0Z987"/>